<name>A0A1K0H3I4_9BASI</name>
<dbReference type="Pfam" id="PF22936">
    <property type="entry name" value="Pol_BBD"/>
    <property type="match status" value="1"/>
</dbReference>
<organism evidence="3 4">
    <name type="scientific">Ustilago bromivora</name>
    <dbReference type="NCBI Taxonomy" id="307758"/>
    <lineage>
        <taxon>Eukaryota</taxon>
        <taxon>Fungi</taxon>
        <taxon>Dikarya</taxon>
        <taxon>Basidiomycota</taxon>
        <taxon>Ustilaginomycotina</taxon>
        <taxon>Ustilaginomycetes</taxon>
        <taxon>Ustilaginales</taxon>
        <taxon>Ustilaginaceae</taxon>
        <taxon>Ustilago</taxon>
    </lineage>
</organism>
<proteinExistence type="predicted"/>
<evidence type="ECO:0000313" key="4">
    <source>
        <dbReference type="Proteomes" id="UP000179920"/>
    </source>
</evidence>
<dbReference type="OrthoDB" id="3243429at2759"/>
<feature type="region of interest" description="Disordered" evidence="1">
    <location>
        <begin position="1"/>
        <end position="53"/>
    </location>
</feature>
<gene>
    <name evidence="3" type="ORF">UBRO_20030</name>
</gene>
<evidence type="ECO:0000256" key="1">
    <source>
        <dbReference type="SAM" id="MobiDB-lite"/>
    </source>
</evidence>
<evidence type="ECO:0000259" key="2">
    <source>
        <dbReference type="Pfam" id="PF22936"/>
    </source>
</evidence>
<dbReference type="PANTHER" id="PTHR47592:SF27">
    <property type="entry name" value="OS08G0421700 PROTEIN"/>
    <property type="match status" value="1"/>
</dbReference>
<dbReference type="EMBL" id="LT558122">
    <property type="protein sequence ID" value="SAM81981.1"/>
    <property type="molecule type" value="Genomic_DNA"/>
</dbReference>
<dbReference type="AlphaFoldDB" id="A0A1K0H3I4"/>
<protein>
    <recommendedName>
        <fullName evidence="2">Retrovirus-related Pol polyprotein from transposon TNT 1-94-like beta-barrel domain-containing protein</fullName>
    </recommendedName>
</protein>
<dbReference type="Proteomes" id="UP000179920">
    <property type="component" value="Chromosome VI"/>
</dbReference>
<evidence type="ECO:0000313" key="3">
    <source>
        <dbReference type="EMBL" id="SAM81981.1"/>
    </source>
</evidence>
<dbReference type="Gene3D" id="2.40.70.10">
    <property type="entry name" value="Acid Proteases"/>
    <property type="match status" value="1"/>
</dbReference>
<dbReference type="InterPro" id="IPR054722">
    <property type="entry name" value="PolX-like_BBD"/>
</dbReference>
<reference evidence="4" key="1">
    <citation type="submission" date="2016-04" db="EMBL/GenBank/DDBJ databases">
        <authorList>
            <person name="Guldener U."/>
            <person name="Guldener U."/>
        </authorList>
    </citation>
    <scope>NUCLEOTIDE SEQUENCE [LARGE SCALE GENOMIC DNA]</scope>
    <source>
        <strain evidence="4">UB2112</strain>
    </source>
</reference>
<accession>A0A1K0H3I4</accession>
<dbReference type="PANTHER" id="PTHR47592">
    <property type="entry name" value="PBF68 PROTEIN"/>
    <property type="match status" value="1"/>
</dbReference>
<feature type="domain" description="Retrovirus-related Pol polyprotein from transposon TNT 1-94-like beta-barrel" evidence="2">
    <location>
        <begin position="346"/>
        <end position="423"/>
    </location>
</feature>
<dbReference type="InterPro" id="IPR021109">
    <property type="entry name" value="Peptidase_aspartic_dom_sf"/>
</dbReference>
<sequence>MPPHIRDSDTESSDLSDGPHKERPPAAPRKQMLIGTETPVCYDSDDDNSDGDETHYNIDTISNLNPEVLKGMPIELTKCNKAKDADTYKKPSHCSNFHQRLSCTHDILKEAPKLTTKNCALLTGNNNVNYLFVRPTNPEPWSLHNPYGQLKKDLTKMEKIAESTLLNEVRKIHMFQADIHKLIADINKHWAKAESMGHALPKILKVKTLIDQAKYVTPYHHCVITLEDTGMASDYEVLCAALCKHQDSMTTRTDYRVGNVKMAQANLANRQVQNEEAYHRGKPGPDGIQRCYHCNAENHKSRYCPKEVQEGTPTKDPTSNQMPAWDTWCTITSVYHVSLDHQSTNWIVDSGATDHVMNNESNLISSTPCNGFVKTASGMRIHIIAVGQAMLNVNGHEVPLNNVLYVPDSNANLISVKALTSDGACVIFDSEHVMLELPDGTMVTSNLNTCTRHYEIPKPRHEALMVHPDDGLSELPKMFDNAAKAEKHIFTLNFMHEQCSHPGRNKSRIIEKLYKVKLPDCECQDCIAGKLTKAQMGKGSSICTKDLLELVHIDLTTHLLTKTEFTCLLVAIDDASSFTYVKLL</sequence>